<keyword evidence="13" id="KW-1185">Reference proteome</keyword>
<comment type="similarity">
    <text evidence="2 9">Belongs to the GDA1/CD39 NTPase family.</text>
</comment>
<evidence type="ECO:0000256" key="1">
    <source>
        <dbReference type="ARBA" id="ARBA00004323"/>
    </source>
</evidence>
<organism evidence="12 13">
    <name type="scientific">Cryomyces minteri</name>
    <dbReference type="NCBI Taxonomy" id="331657"/>
    <lineage>
        <taxon>Eukaryota</taxon>
        <taxon>Fungi</taxon>
        <taxon>Dikarya</taxon>
        <taxon>Ascomycota</taxon>
        <taxon>Pezizomycotina</taxon>
        <taxon>Dothideomycetes</taxon>
        <taxon>Dothideomycetes incertae sedis</taxon>
        <taxon>Cryomyces</taxon>
    </lineage>
</organism>
<keyword evidence="7" id="KW-0067">ATP-binding</keyword>
<evidence type="ECO:0000256" key="4">
    <source>
        <dbReference type="ARBA" id="ARBA00037742"/>
    </source>
</evidence>
<evidence type="ECO:0000313" key="13">
    <source>
        <dbReference type="Proteomes" id="UP000308768"/>
    </source>
</evidence>
<keyword evidence="10" id="KW-0812">Transmembrane</keyword>
<feature type="active site" description="Proton acceptor" evidence="6">
    <location>
        <position position="547"/>
    </location>
</feature>
<dbReference type="CDD" id="cd24040">
    <property type="entry name" value="ASKHA_NBD_GDA1"/>
    <property type="match status" value="1"/>
</dbReference>
<dbReference type="AlphaFoldDB" id="A0A4U0X7L1"/>
<keyword evidence="8" id="KW-0862">Zinc</keyword>
<dbReference type="Pfam" id="PF01150">
    <property type="entry name" value="GDA1_CD39"/>
    <property type="match status" value="1"/>
</dbReference>
<evidence type="ECO:0000256" key="3">
    <source>
        <dbReference type="ARBA" id="ARBA00022801"/>
    </source>
</evidence>
<evidence type="ECO:0000259" key="11">
    <source>
        <dbReference type="PROSITE" id="PS50157"/>
    </source>
</evidence>
<evidence type="ECO:0000256" key="10">
    <source>
        <dbReference type="SAM" id="Phobius"/>
    </source>
</evidence>
<gene>
    <name evidence="12" type="ORF">B0A49_02464</name>
</gene>
<dbReference type="PROSITE" id="PS00028">
    <property type="entry name" value="ZINC_FINGER_C2H2_1"/>
    <property type="match status" value="1"/>
</dbReference>
<dbReference type="GO" id="GO:0045134">
    <property type="term" value="F:UDP phosphatase activity"/>
    <property type="evidence" value="ECO:0007669"/>
    <property type="project" value="TreeGrafter"/>
</dbReference>
<comment type="subcellular location">
    <subcellularLocation>
        <location evidence="1">Golgi apparatus membrane</location>
        <topology evidence="1">Single-pass type II membrane protein</topology>
    </subcellularLocation>
</comment>
<sequence length="857" mass="93967">MHQAEQDVACKYCDRIFVRAAGLVHHYESGQCKKVSAKDFANVRHHKTFVAAALKNPEKFGTTVRGSTMAASVVENEDDAGGVTLGPLEDDLEGGLALPRPLQAESDLIYLHETVESTWPAQRYSHITKQTWLLPSSRLSSASNDNDADTHPVWVGATSAELFPNAHPTPVTSEWSARLAAMDEQWKKENDTNIFRVRFWDPTAPDYDPDKFWDTVLELYRCPFVDCENVYALPPDLARHLLASHAPPRPRCPTCLRIFRSTTALTAHCEAPTARCKIGISQDFDKAVMDFSGGFLETKGTDADGVVQWAGAVVREGGLNAPDPFEKPDRHIGESTPGSGRFMNDVRVALMNQGQRARYIRTGGIIAIVLLALYYLVPTSNITAHGKLPGGDVASDPSVGTTKCMKSYSSSKPLIQYALMIDAGSTGSRIHVYRFNNCGPTPELEHEDFEMTAKKEGGSGLSSYKSDAEGAAKSLDVLMDVAMKSVPDKLKSCTPVAVKATAGLRKLGPEMSEAILRAVRNRLETVYPFPVVAEEKGGVEVMDGKDEGVYAWITTNYLLGKIGGPDKTPTAAVFDLGGGSTQIVFQPTFKSPSGGMPEKLAEGDHKYELSFGGREFTLYQHSYLGYGLMAARENLHKVVVQAFYDNNGASSDRRWLSEPILNPCIAPGMSRQVDIPMGAGHPLGETVSVNMTGPAEGSPTQCRALAEKTLLKDAECKLAPCAFNGVHQPSLDKTFSREDVYLFSYFYDRTQPLGMPESFTLRELKDLTARVCEGGQAWDVFHSVEGAMDELRDRPETCLDLNFMVALLHTGYEMPIDREVKIAKKIKGNELGWCLGASLPLLNQESGWKCRVREISK</sequence>
<protein>
    <recommendedName>
        <fullName evidence="5">guanosine-diphosphatase</fullName>
        <ecNumber evidence="5">3.6.1.42</ecNumber>
    </recommendedName>
</protein>
<dbReference type="GO" id="GO:0000139">
    <property type="term" value="C:Golgi membrane"/>
    <property type="evidence" value="ECO:0007669"/>
    <property type="project" value="UniProtKB-SubCell"/>
</dbReference>
<dbReference type="STRING" id="331657.A0A4U0X7L1"/>
<keyword evidence="8" id="KW-0863">Zinc-finger</keyword>
<dbReference type="InterPro" id="IPR013087">
    <property type="entry name" value="Znf_C2H2_type"/>
</dbReference>
<name>A0A4U0X7L1_9PEZI</name>
<dbReference type="PANTHER" id="PTHR11782:SF83">
    <property type="entry name" value="GUANOSINE-DIPHOSPHATASE"/>
    <property type="match status" value="1"/>
</dbReference>
<dbReference type="InterPro" id="IPR000407">
    <property type="entry name" value="GDA1_CD39_NTPase"/>
</dbReference>
<dbReference type="GO" id="GO:0009134">
    <property type="term" value="P:nucleoside diphosphate catabolic process"/>
    <property type="evidence" value="ECO:0007669"/>
    <property type="project" value="TreeGrafter"/>
</dbReference>
<dbReference type="GO" id="GO:0004382">
    <property type="term" value="F:GDP phosphatase activity"/>
    <property type="evidence" value="ECO:0007669"/>
    <property type="project" value="UniProtKB-EC"/>
</dbReference>
<dbReference type="PROSITE" id="PS01238">
    <property type="entry name" value="GDA1_CD39_NTPASE"/>
    <property type="match status" value="1"/>
</dbReference>
<feature type="transmembrane region" description="Helical" evidence="10">
    <location>
        <begin position="359"/>
        <end position="377"/>
    </location>
</feature>
<feature type="binding site" evidence="7">
    <location>
        <begin position="578"/>
        <end position="582"/>
    </location>
    <ligand>
        <name>ATP</name>
        <dbReference type="ChEBI" id="CHEBI:30616"/>
    </ligand>
</feature>
<comment type="function">
    <text evidence="4">After transfer of sugars to endogenous macromolecular acceptors, the enzyme converts nucleoside diphosphates to nucleoside monophosphates which in turn exit the Golgi lumen in a coupled antiporter reaction, allowing entry of additional nucleotide sugar from the cytosol.</text>
</comment>
<dbReference type="GO" id="GO:0006487">
    <property type="term" value="P:protein N-linked glycosylation"/>
    <property type="evidence" value="ECO:0007669"/>
    <property type="project" value="TreeGrafter"/>
</dbReference>
<dbReference type="Gene3D" id="3.30.420.40">
    <property type="match status" value="1"/>
</dbReference>
<keyword evidence="10" id="KW-1133">Transmembrane helix</keyword>
<evidence type="ECO:0000256" key="2">
    <source>
        <dbReference type="ARBA" id="ARBA00009283"/>
    </source>
</evidence>
<comment type="caution">
    <text evidence="12">The sequence shown here is derived from an EMBL/GenBank/DDBJ whole genome shotgun (WGS) entry which is preliminary data.</text>
</comment>
<evidence type="ECO:0000313" key="12">
    <source>
        <dbReference type="EMBL" id="TKA72514.1"/>
    </source>
</evidence>
<keyword evidence="10" id="KW-0472">Membrane</keyword>
<keyword evidence="8" id="KW-0479">Metal-binding</keyword>
<dbReference type="Gene3D" id="3.30.420.150">
    <property type="entry name" value="Exopolyphosphatase. Domain 2"/>
    <property type="match status" value="1"/>
</dbReference>
<dbReference type="GO" id="GO:0008270">
    <property type="term" value="F:zinc ion binding"/>
    <property type="evidence" value="ECO:0007669"/>
    <property type="project" value="UniProtKB-KW"/>
</dbReference>
<dbReference type="PROSITE" id="PS50157">
    <property type="entry name" value="ZINC_FINGER_C2H2_2"/>
    <property type="match status" value="1"/>
</dbReference>
<dbReference type="Proteomes" id="UP000308768">
    <property type="component" value="Unassembled WGS sequence"/>
</dbReference>
<feature type="domain" description="C2H2-type" evidence="11">
    <location>
        <begin position="220"/>
        <end position="250"/>
    </location>
</feature>
<accession>A0A4U0X7L1</accession>
<keyword evidence="3 9" id="KW-0378">Hydrolase</keyword>
<keyword evidence="7" id="KW-0547">Nucleotide-binding</keyword>
<evidence type="ECO:0000256" key="8">
    <source>
        <dbReference type="PROSITE-ProRule" id="PRU00042"/>
    </source>
</evidence>
<evidence type="ECO:0000256" key="7">
    <source>
        <dbReference type="PIRSR" id="PIRSR600407-2"/>
    </source>
</evidence>
<dbReference type="GO" id="GO:0005524">
    <property type="term" value="F:ATP binding"/>
    <property type="evidence" value="ECO:0007669"/>
    <property type="project" value="UniProtKB-KW"/>
</dbReference>
<dbReference type="GO" id="GO:0017111">
    <property type="term" value="F:ribonucleoside triphosphate phosphatase activity"/>
    <property type="evidence" value="ECO:0007669"/>
    <property type="project" value="TreeGrafter"/>
</dbReference>
<evidence type="ECO:0000256" key="5">
    <source>
        <dbReference type="ARBA" id="ARBA00038903"/>
    </source>
</evidence>
<dbReference type="EMBL" id="NAJN01000494">
    <property type="protein sequence ID" value="TKA72514.1"/>
    <property type="molecule type" value="Genomic_DNA"/>
</dbReference>
<dbReference type="PANTHER" id="PTHR11782">
    <property type="entry name" value="ADENOSINE/GUANOSINE DIPHOSPHATASE"/>
    <property type="match status" value="1"/>
</dbReference>
<evidence type="ECO:0000256" key="6">
    <source>
        <dbReference type="PIRSR" id="PIRSR600407-1"/>
    </source>
</evidence>
<dbReference type="OrthoDB" id="6372431at2759"/>
<reference evidence="12 13" key="1">
    <citation type="submission" date="2017-03" db="EMBL/GenBank/DDBJ databases">
        <title>Genomes of endolithic fungi from Antarctica.</title>
        <authorList>
            <person name="Coleine C."/>
            <person name="Masonjones S."/>
            <person name="Stajich J.E."/>
        </authorList>
    </citation>
    <scope>NUCLEOTIDE SEQUENCE [LARGE SCALE GENOMIC DNA]</scope>
    <source>
        <strain evidence="12 13">CCFEE 5187</strain>
    </source>
</reference>
<evidence type="ECO:0000256" key="9">
    <source>
        <dbReference type="RuleBase" id="RU003833"/>
    </source>
</evidence>
<dbReference type="EC" id="3.6.1.42" evidence="5"/>
<dbReference type="SMART" id="SM00355">
    <property type="entry name" value="ZnF_C2H2"/>
    <property type="match status" value="3"/>
</dbReference>
<proteinExistence type="inferred from homology"/>